<evidence type="ECO:0008006" key="4">
    <source>
        <dbReference type="Google" id="ProtNLM"/>
    </source>
</evidence>
<feature type="compositionally biased region" description="Polar residues" evidence="1">
    <location>
        <begin position="136"/>
        <end position="148"/>
    </location>
</feature>
<accession>A0AAV7RBM0</accession>
<dbReference type="AlphaFoldDB" id="A0AAV7RBM0"/>
<feature type="region of interest" description="Disordered" evidence="1">
    <location>
        <begin position="174"/>
        <end position="233"/>
    </location>
</feature>
<dbReference type="GO" id="GO:0005829">
    <property type="term" value="C:cytosol"/>
    <property type="evidence" value="ECO:0007669"/>
    <property type="project" value="TreeGrafter"/>
</dbReference>
<feature type="region of interest" description="Disordered" evidence="1">
    <location>
        <begin position="1"/>
        <end position="106"/>
    </location>
</feature>
<reference evidence="2" key="1">
    <citation type="journal article" date="2022" name="bioRxiv">
        <title>Sequencing and chromosome-scale assembly of the giantPleurodeles waltlgenome.</title>
        <authorList>
            <person name="Brown T."/>
            <person name="Elewa A."/>
            <person name="Iarovenko S."/>
            <person name="Subramanian E."/>
            <person name="Araus A.J."/>
            <person name="Petzold A."/>
            <person name="Susuki M."/>
            <person name="Suzuki K.-i.T."/>
            <person name="Hayashi T."/>
            <person name="Toyoda A."/>
            <person name="Oliveira C."/>
            <person name="Osipova E."/>
            <person name="Leigh N.D."/>
            <person name="Simon A."/>
            <person name="Yun M.H."/>
        </authorList>
    </citation>
    <scope>NUCLEOTIDE SEQUENCE</scope>
    <source>
        <strain evidence="2">20211129_DDA</strain>
        <tissue evidence="2">Liver</tissue>
    </source>
</reference>
<evidence type="ECO:0000256" key="1">
    <source>
        <dbReference type="SAM" id="MobiDB-lite"/>
    </source>
</evidence>
<evidence type="ECO:0000313" key="3">
    <source>
        <dbReference type="Proteomes" id="UP001066276"/>
    </source>
</evidence>
<organism evidence="2 3">
    <name type="scientific">Pleurodeles waltl</name>
    <name type="common">Iberian ribbed newt</name>
    <dbReference type="NCBI Taxonomy" id="8319"/>
    <lineage>
        <taxon>Eukaryota</taxon>
        <taxon>Metazoa</taxon>
        <taxon>Chordata</taxon>
        <taxon>Craniata</taxon>
        <taxon>Vertebrata</taxon>
        <taxon>Euteleostomi</taxon>
        <taxon>Amphibia</taxon>
        <taxon>Batrachia</taxon>
        <taxon>Caudata</taxon>
        <taxon>Salamandroidea</taxon>
        <taxon>Salamandridae</taxon>
        <taxon>Pleurodelinae</taxon>
        <taxon>Pleurodeles</taxon>
    </lineage>
</organism>
<evidence type="ECO:0000313" key="2">
    <source>
        <dbReference type="EMBL" id="KAJ1150194.1"/>
    </source>
</evidence>
<comment type="caution">
    <text evidence="2">The sequence shown here is derived from an EMBL/GenBank/DDBJ whole genome shotgun (WGS) entry which is preliminary data.</text>
</comment>
<name>A0AAV7RBM0_PLEWA</name>
<gene>
    <name evidence="2" type="ORF">NDU88_002990</name>
</gene>
<dbReference type="GO" id="GO:0005634">
    <property type="term" value="C:nucleus"/>
    <property type="evidence" value="ECO:0007669"/>
    <property type="project" value="TreeGrafter"/>
</dbReference>
<proteinExistence type="predicted"/>
<keyword evidence="3" id="KW-1185">Reference proteome</keyword>
<dbReference type="PANTHER" id="PTHR35663">
    <property type="entry name" value="TESTIS DEVELOPMENT-RELATED PROTEIN-RELATED"/>
    <property type="match status" value="1"/>
</dbReference>
<dbReference type="Proteomes" id="UP001066276">
    <property type="component" value="Chromosome 5"/>
</dbReference>
<feature type="region of interest" description="Disordered" evidence="1">
    <location>
        <begin position="128"/>
        <end position="161"/>
    </location>
</feature>
<dbReference type="InterPro" id="IPR031399">
    <property type="entry name" value="TDRP"/>
</dbReference>
<feature type="compositionally biased region" description="Gly residues" evidence="1">
    <location>
        <begin position="37"/>
        <end position="57"/>
    </location>
</feature>
<dbReference type="GO" id="GO:0007283">
    <property type="term" value="P:spermatogenesis"/>
    <property type="evidence" value="ECO:0007669"/>
    <property type="project" value="InterPro"/>
</dbReference>
<dbReference type="PANTHER" id="PTHR35663:SF1">
    <property type="entry name" value="TESTIS DEVELOPMENT-RELATED PROTEIN"/>
    <property type="match status" value="1"/>
</dbReference>
<feature type="compositionally biased region" description="Basic and acidic residues" evidence="1">
    <location>
        <begin position="150"/>
        <end position="161"/>
    </location>
</feature>
<protein>
    <recommendedName>
        <fullName evidence="4">Testis development-related protein</fullName>
    </recommendedName>
</protein>
<dbReference type="EMBL" id="JANPWB010000009">
    <property type="protein sequence ID" value="KAJ1150194.1"/>
    <property type="molecule type" value="Genomic_DNA"/>
</dbReference>
<dbReference type="Pfam" id="PF15683">
    <property type="entry name" value="TDRP"/>
    <property type="match status" value="1"/>
</dbReference>
<sequence length="260" mass="28301">MLRSPPKTAAPHFLPSGGAARRRGAVLESKCERSTTGTGGDQGRGGLPVSGSGGGALCGERMWKPNKSRVLIEDTPDEESPQPEPALLTPQNKDQLPAEEVPSPVSQLATKVQGASFRGWKDVTSIFNKDDEKQLLTGSKSPKSKGTNVKSKEEVKPEKKAGFWDTLAIKPTIQAKKPDEIEGWEPPQITIEDPPCDAENPLEDPSFWPGWEDETKGSTKYTNLTSSGNSSKWSIKSAGKLVSIRRRSKGNLTEHWEELE</sequence>